<dbReference type="HOGENOM" id="CLU_1431577_0_0_2"/>
<dbReference type="RefSeq" id="WP_015590294.1">
    <property type="nucleotide sequence ID" value="NC_021169.1"/>
</dbReference>
<proteinExistence type="predicted"/>
<keyword evidence="1" id="KW-0812">Transmembrane</keyword>
<reference evidence="3 4" key="1">
    <citation type="journal article" date="2013" name="Genome Announc.">
        <title>Complete Genome Sequence of the Thermophilic and Facultatively Chemolithoautotrophic Sulfate Reducer Archaeoglobus sulfaticallidus Strain PM70-1T.</title>
        <authorList>
            <person name="Stokke R."/>
            <person name="Hocking W.P."/>
            <person name="Steinsbu B.O."/>
            <person name="Steen I.H."/>
        </authorList>
    </citation>
    <scope>NUCLEOTIDE SEQUENCE [LARGE SCALE GENOMIC DNA]</scope>
    <source>
        <strain evidence="3">PM70-1</strain>
    </source>
</reference>
<dbReference type="KEGG" id="ast:Asulf_00677"/>
<accession>N0BKH9</accession>
<feature type="transmembrane region" description="Helical" evidence="1">
    <location>
        <begin position="66"/>
        <end position="90"/>
    </location>
</feature>
<dbReference type="Proteomes" id="UP000013307">
    <property type="component" value="Chromosome"/>
</dbReference>
<sequence>MNPAVNSNNLANPEPLSFKGRIMALSLLMLLITMWVLGIHAYLTLPDMVPTHFDAQGRPTSYGKKEVYLILPLAFSPLPAIFLVITRYRFTLINKYPYLINLPAFFANIHRIPSEQRGLWVNRYFDALLALGVTLSAYMLLLEWGIYEGALHGSLPSWFNLTAVITPFAVILIFLYYMRKLSREIEAAT</sequence>
<gene>
    <name evidence="3" type="ORF">Asulf_00677</name>
</gene>
<dbReference type="eggNOG" id="arCOG04484">
    <property type="taxonomic scope" value="Archaea"/>
</dbReference>
<dbReference type="Pfam" id="PF07853">
    <property type="entry name" value="DUF1648"/>
    <property type="match status" value="1"/>
</dbReference>
<keyword evidence="4" id="KW-1185">Reference proteome</keyword>
<feature type="transmembrane region" description="Helical" evidence="1">
    <location>
        <begin position="158"/>
        <end position="177"/>
    </location>
</feature>
<feature type="transmembrane region" description="Helical" evidence="1">
    <location>
        <begin position="124"/>
        <end position="146"/>
    </location>
</feature>
<protein>
    <recommendedName>
        <fullName evidence="2">DUF1648 domain-containing protein</fullName>
    </recommendedName>
</protein>
<feature type="domain" description="DUF1648" evidence="2">
    <location>
        <begin position="30"/>
        <end position="73"/>
    </location>
</feature>
<feature type="transmembrane region" description="Helical" evidence="1">
    <location>
        <begin position="22"/>
        <end position="45"/>
    </location>
</feature>
<dbReference type="GeneID" id="15392320"/>
<organism evidence="3 4">
    <name type="scientific">Archaeoglobus sulfaticallidus PM70-1</name>
    <dbReference type="NCBI Taxonomy" id="387631"/>
    <lineage>
        <taxon>Archaea</taxon>
        <taxon>Methanobacteriati</taxon>
        <taxon>Methanobacteriota</taxon>
        <taxon>Archaeoglobi</taxon>
        <taxon>Archaeoglobales</taxon>
        <taxon>Archaeoglobaceae</taxon>
        <taxon>Archaeoglobus</taxon>
    </lineage>
</organism>
<evidence type="ECO:0000313" key="3">
    <source>
        <dbReference type="EMBL" id="AGK60695.1"/>
    </source>
</evidence>
<dbReference type="EMBL" id="CP005290">
    <property type="protein sequence ID" value="AGK60695.1"/>
    <property type="molecule type" value="Genomic_DNA"/>
</dbReference>
<dbReference type="InterPro" id="IPR012867">
    <property type="entry name" value="DUF1648"/>
</dbReference>
<dbReference type="AlphaFoldDB" id="N0BKH9"/>
<name>N0BKH9_9EURY</name>
<dbReference type="STRING" id="387631.Asulf_00677"/>
<keyword evidence="1" id="KW-0472">Membrane</keyword>
<keyword evidence="1" id="KW-1133">Transmembrane helix</keyword>
<evidence type="ECO:0000256" key="1">
    <source>
        <dbReference type="SAM" id="Phobius"/>
    </source>
</evidence>
<evidence type="ECO:0000259" key="2">
    <source>
        <dbReference type="Pfam" id="PF07853"/>
    </source>
</evidence>
<dbReference type="OrthoDB" id="359439at2157"/>
<evidence type="ECO:0000313" key="4">
    <source>
        <dbReference type="Proteomes" id="UP000013307"/>
    </source>
</evidence>